<reference evidence="1 2" key="1">
    <citation type="submission" date="2020-10" db="EMBL/GenBank/DDBJ databases">
        <authorList>
            <person name="Peeters C."/>
        </authorList>
    </citation>
    <scope>NUCLEOTIDE SEQUENCE [LARGE SCALE GENOMIC DNA]</scope>
    <source>
        <strain evidence="1 2">LMG 28140</strain>
    </source>
</reference>
<gene>
    <name evidence="1" type="ORF">LMG28140_02568</name>
</gene>
<accession>A0ABM8NLR7</accession>
<name>A0ABM8NLR7_9BURK</name>
<keyword evidence="2" id="KW-1185">Reference proteome</keyword>
<evidence type="ECO:0000313" key="2">
    <source>
        <dbReference type="Proteomes" id="UP000598032"/>
    </source>
</evidence>
<organism evidence="1 2">
    <name type="scientific">Paraburkholderia metrosideri</name>
    <dbReference type="NCBI Taxonomy" id="580937"/>
    <lineage>
        <taxon>Bacteria</taxon>
        <taxon>Pseudomonadati</taxon>
        <taxon>Pseudomonadota</taxon>
        <taxon>Betaproteobacteria</taxon>
        <taxon>Burkholderiales</taxon>
        <taxon>Burkholderiaceae</taxon>
        <taxon>Paraburkholderia</taxon>
    </lineage>
</organism>
<sequence length="38" mass="4130">MVLMRIVFDTPAQYGERGASHIQIGSDGTYMAQNNCGP</sequence>
<dbReference type="Proteomes" id="UP000598032">
    <property type="component" value="Unassembled WGS sequence"/>
</dbReference>
<proteinExistence type="predicted"/>
<protein>
    <submittedName>
        <fullName evidence="1">Uncharacterized protein</fullName>
    </submittedName>
</protein>
<comment type="caution">
    <text evidence="1">The sequence shown here is derived from an EMBL/GenBank/DDBJ whole genome shotgun (WGS) entry which is preliminary data.</text>
</comment>
<dbReference type="EMBL" id="CAJHCP010000005">
    <property type="protein sequence ID" value="CAD6531990.1"/>
    <property type="molecule type" value="Genomic_DNA"/>
</dbReference>
<evidence type="ECO:0000313" key="1">
    <source>
        <dbReference type="EMBL" id="CAD6531990.1"/>
    </source>
</evidence>